<evidence type="ECO:0008006" key="4">
    <source>
        <dbReference type="Google" id="ProtNLM"/>
    </source>
</evidence>
<dbReference type="PANTHER" id="PTHR40278:SF1">
    <property type="entry name" value="DNA UTILIZATION PROTEIN HOFN"/>
    <property type="match status" value="1"/>
</dbReference>
<dbReference type="Proteomes" id="UP000178264">
    <property type="component" value="Unassembled WGS sequence"/>
</dbReference>
<protein>
    <recommendedName>
        <fullName evidence="4">PilN domain-containing protein</fullName>
    </recommendedName>
</protein>
<keyword evidence="1" id="KW-0812">Transmembrane</keyword>
<sequence>MITLNLLDQPHRQQLLKEYVLLLLKDITAITLIVAAAIGILLSISKSILTSDLNETAKRTNIIASNNQPIMQSIRELNDDLNANKSMSNEYTAWSHWLTSFSSLIPRGNQIVTMDLKRSERTLQIVGKSKTRDDLLKFKTNLETSPLIREIQFPLSNLLLKENIKFEFTATLNPDSLTSRFLNSLSK</sequence>
<dbReference type="PANTHER" id="PTHR40278">
    <property type="entry name" value="DNA UTILIZATION PROTEIN HOFN"/>
    <property type="match status" value="1"/>
</dbReference>
<dbReference type="InterPro" id="IPR007813">
    <property type="entry name" value="PilN"/>
</dbReference>
<evidence type="ECO:0000256" key="1">
    <source>
        <dbReference type="SAM" id="Phobius"/>
    </source>
</evidence>
<reference evidence="2 3" key="1">
    <citation type="journal article" date="2016" name="Nat. Commun.">
        <title>Thousands of microbial genomes shed light on interconnected biogeochemical processes in an aquifer system.</title>
        <authorList>
            <person name="Anantharaman K."/>
            <person name="Brown C.T."/>
            <person name="Hug L.A."/>
            <person name="Sharon I."/>
            <person name="Castelle C.J."/>
            <person name="Probst A.J."/>
            <person name="Thomas B.C."/>
            <person name="Singh A."/>
            <person name="Wilkins M.J."/>
            <person name="Karaoz U."/>
            <person name="Brodie E.L."/>
            <person name="Williams K.H."/>
            <person name="Hubbard S.S."/>
            <person name="Banfield J.F."/>
        </authorList>
    </citation>
    <scope>NUCLEOTIDE SEQUENCE [LARGE SCALE GENOMIC DNA]</scope>
</reference>
<proteinExistence type="predicted"/>
<dbReference type="InterPro" id="IPR052534">
    <property type="entry name" value="Extracell_DNA_Util/SecSys_Comp"/>
</dbReference>
<dbReference type="EMBL" id="MGER01000045">
    <property type="protein sequence ID" value="OGL87878.1"/>
    <property type="molecule type" value="Genomic_DNA"/>
</dbReference>
<evidence type="ECO:0000313" key="2">
    <source>
        <dbReference type="EMBL" id="OGL87878.1"/>
    </source>
</evidence>
<accession>A0A1F7VCK4</accession>
<feature type="transmembrane region" description="Helical" evidence="1">
    <location>
        <begin position="20"/>
        <end position="44"/>
    </location>
</feature>
<keyword evidence="1" id="KW-1133">Transmembrane helix</keyword>
<evidence type="ECO:0000313" key="3">
    <source>
        <dbReference type="Proteomes" id="UP000178264"/>
    </source>
</evidence>
<gene>
    <name evidence="2" type="ORF">A3I42_03540</name>
</gene>
<organism evidence="2 3">
    <name type="scientific">Candidatus Uhrbacteria bacterium RIFCSPLOWO2_02_FULL_49_11</name>
    <dbReference type="NCBI Taxonomy" id="1802409"/>
    <lineage>
        <taxon>Bacteria</taxon>
        <taxon>Candidatus Uhriibacteriota</taxon>
    </lineage>
</organism>
<name>A0A1F7VCK4_9BACT</name>
<dbReference type="AlphaFoldDB" id="A0A1F7VCK4"/>
<comment type="caution">
    <text evidence="2">The sequence shown here is derived from an EMBL/GenBank/DDBJ whole genome shotgun (WGS) entry which is preliminary data.</text>
</comment>
<keyword evidence="1" id="KW-0472">Membrane</keyword>
<dbReference type="Pfam" id="PF05137">
    <property type="entry name" value="PilN"/>
    <property type="match status" value="1"/>
</dbReference>